<dbReference type="AlphaFoldDB" id="A0A8H7NHD2"/>
<gene>
    <name evidence="2" type="ORF">IM811_011374</name>
</gene>
<organism evidence="2 3">
    <name type="scientific">Bionectria ochroleuca</name>
    <name type="common">Gliocladium roseum</name>
    <dbReference type="NCBI Taxonomy" id="29856"/>
    <lineage>
        <taxon>Eukaryota</taxon>
        <taxon>Fungi</taxon>
        <taxon>Dikarya</taxon>
        <taxon>Ascomycota</taxon>
        <taxon>Pezizomycotina</taxon>
        <taxon>Sordariomycetes</taxon>
        <taxon>Hypocreomycetidae</taxon>
        <taxon>Hypocreales</taxon>
        <taxon>Bionectriaceae</taxon>
        <taxon>Clonostachys</taxon>
    </lineage>
</organism>
<comment type="caution">
    <text evidence="2">The sequence shown here is derived from an EMBL/GenBank/DDBJ whole genome shotgun (WGS) entry which is preliminary data.</text>
</comment>
<accession>A0A8H7NHD2</accession>
<name>A0A8H7NHD2_BIOOC</name>
<keyword evidence="1" id="KW-0732">Signal</keyword>
<proteinExistence type="predicted"/>
<evidence type="ECO:0000313" key="2">
    <source>
        <dbReference type="EMBL" id="KAF9755933.1"/>
    </source>
</evidence>
<sequence length="100" mass="11135">MKIFQVSAVLAICATVVVAAPVANPSPEDIDAGSFISRNYVWGSYNDPKRSVVEKRKDVVEKREDEVEVKKREDVDAGNFINRGYVWGSYGNPSKRDGEN</sequence>
<feature type="chain" id="PRO_5034802065" evidence="1">
    <location>
        <begin position="20"/>
        <end position="100"/>
    </location>
</feature>
<protein>
    <submittedName>
        <fullName evidence="2">Uncharacterized protein</fullName>
    </submittedName>
</protein>
<feature type="signal peptide" evidence="1">
    <location>
        <begin position="1"/>
        <end position="19"/>
    </location>
</feature>
<reference evidence="2" key="1">
    <citation type="submission" date="2020-10" db="EMBL/GenBank/DDBJ databases">
        <title>High-Quality Genome Resource of Clonostachys rosea strain S41 by Oxford Nanopore Long-Read Sequencing.</title>
        <authorList>
            <person name="Wang H."/>
        </authorList>
    </citation>
    <scope>NUCLEOTIDE SEQUENCE</scope>
    <source>
        <strain evidence="2">S41</strain>
    </source>
</reference>
<dbReference type="EMBL" id="JADCTT010000003">
    <property type="protein sequence ID" value="KAF9755933.1"/>
    <property type="molecule type" value="Genomic_DNA"/>
</dbReference>
<evidence type="ECO:0000256" key="1">
    <source>
        <dbReference type="SAM" id="SignalP"/>
    </source>
</evidence>
<dbReference type="Proteomes" id="UP000616885">
    <property type="component" value="Unassembled WGS sequence"/>
</dbReference>
<evidence type="ECO:0000313" key="3">
    <source>
        <dbReference type="Proteomes" id="UP000616885"/>
    </source>
</evidence>